<dbReference type="GO" id="GO:0008176">
    <property type="term" value="F:tRNA (guanine(46)-N7)-methyltransferase activity"/>
    <property type="evidence" value="ECO:0007669"/>
    <property type="project" value="UniProtKB-UniRule"/>
</dbReference>
<dbReference type="PROSITE" id="PS51625">
    <property type="entry name" value="SAM_MT_TRMB"/>
    <property type="match status" value="1"/>
</dbReference>
<name>A0A227KII3_9BURK</name>
<comment type="caution">
    <text evidence="10">The sequence shown here is derived from an EMBL/GenBank/DDBJ whole genome shotgun (WGS) entry which is preliminary data.</text>
</comment>
<dbReference type="Pfam" id="PF02390">
    <property type="entry name" value="Methyltransf_4"/>
    <property type="match status" value="1"/>
</dbReference>
<keyword evidence="11" id="KW-1185">Reference proteome</keyword>
<sequence length="239" mass="27189">MSQELTPEKLEELKHSHIRSFSTRKGRISHAQERALSELFPKYELTYDKENKVNAKEIFGNDNPVVLEIGCGMGETTAAIAEAHPEINFIGCEIFPSGVGALSLLLEEKQLKNVRIFKHDAVEVVRDMVADGSLDGVHIYFPDPWRKARHHKRRLISPFFVDLLSPKLKTGAYLHCATDWENYAEQMMEVLSAAPLLKNKYEGFSLVAENPITKRPVTKFNERGNRLGHGCWDLVFLKK</sequence>
<evidence type="ECO:0000256" key="9">
    <source>
        <dbReference type="HAMAP-Rule" id="MF_01057"/>
    </source>
</evidence>
<dbReference type="SUPFAM" id="SSF53335">
    <property type="entry name" value="S-adenosyl-L-methionine-dependent methyltransferases"/>
    <property type="match status" value="1"/>
</dbReference>
<feature type="binding site" evidence="9">
    <location>
        <position position="179"/>
    </location>
    <ligand>
        <name>substrate</name>
    </ligand>
</feature>
<dbReference type="AlphaFoldDB" id="A0A227KII3"/>
<feature type="binding site" evidence="9">
    <location>
        <position position="68"/>
    </location>
    <ligand>
        <name>S-adenosyl-L-methionine</name>
        <dbReference type="ChEBI" id="CHEBI:59789"/>
    </ligand>
</feature>
<comment type="function">
    <text evidence="2 9">Catalyzes the formation of N(7)-methylguanine at position 46 (m7G46) in tRNA.</text>
</comment>
<feature type="binding site" evidence="9">
    <location>
        <position position="93"/>
    </location>
    <ligand>
        <name>S-adenosyl-L-methionine</name>
        <dbReference type="ChEBI" id="CHEBI:59789"/>
    </ligand>
</feature>
<keyword evidence="4 9" id="KW-0808">Transferase</keyword>
<dbReference type="NCBIfam" id="TIGR00091">
    <property type="entry name" value="tRNA (guanosine(46)-N7)-methyltransferase TrmB"/>
    <property type="match status" value="1"/>
</dbReference>
<dbReference type="HAMAP" id="MF_01057">
    <property type="entry name" value="tRNA_methyltr_TrmB"/>
    <property type="match status" value="1"/>
</dbReference>
<dbReference type="PANTHER" id="PTHR23417:SF14">
    <property type="entry name" value="PENTACOTRIPEPTIDE-REPEAT REGION OF PRORP DOMAIN-CONTAINING PROTEIN"/>
    <property type="match status" value="1"/>
</dbReference>
<keyword evidence="5 9" id="KW-0949">S-adenosyl-L-methionine</keyword>
<dbReference type="Proteomes" id="UP000214610">
    <property type="component" value="Unassembled WGS sequence"/>
</dbReference>
<dbReference type="EC" id="2.1.1.33" evidence="9"/>
<proteinExistence type="inferred from homology"/>
<evidence type="ECO:0000256" key="3">
    <source>
        <dbReference type="ARBA" id="ARBA00022603"/>
    </source>
</evidence>
<evidence type="ECO:0000256" key="1">
    <source>
        <dbReference type="ARBA" id="ARBA00000142"/>
    </source>
</evidence>
<evidence type="ECO:0000256" key="5">
    <source>
        <dbReference type="ARBA" id="ARBA00022691"/>
    </source>
</evidence>
<evidence type="ECO:0000313" key="11">
    <source>
        <dbReference type="Proteomes" id="UP000214610"/>
    </source>
</evidence>
<evidence type="ECO:0000256" key="8">
    <source>
        <dbReference type="ARBA" id="ARBA00060767"/>
    </source>
</evidence>
<evidence type="ECO:0000256" key="4">
    <source>
        <dbReference type="ARBA" id="ARBA00022679"/>
    </source>
</evidence>
<evidence type="ECO:0000256" key="2">
    <source>
        <dbReference type="ARBA" id="ARBA00003015"/>
    </source>
</evidence>
<evidence type="ECO:0000256" key="6">
    <source>
        <dbReference type="ARBA" id="ARBA00022694"/>
    </source>
</evidence>
<evidence type="ECO:0000256" key="7">
    <source>
        <dbReference type="ARBA" id="ARBA00060552"/>
    </source>
</evidence>
<dbReference type="Gene3D" id="3.40.50.150">
    <property type="entry name" value="Vaccinia Virus protein VP39"/>
    <property type="match status" value="1"/>
</dbReference>
<feature type="binding site" evidence="9">
    <location>
        <position position="147"/>
    </location>
    <ligand>
        <name>substrate</name>
    </ligand>
</feature>
<comment type="caution">
    <text evidence="9">Lacks conserved residue(s) required for the propagation of feature annotation.</text>
</comment>
<organism evidence="10 11">
    <name type="scientific">Turicimonas muris</name>
    <dbReference type="NCBI Taxonomy" id="1796652"/>
    <lineage>
        <taxon>Bacteria</taxon>
        <taxon>Pseudomonadati</taxon>
        <taxon>Pseudomonadota</taxon>
        <taxon>Betaproteobacteria</taxon>
        <taxon>Burkholderiales</taxon>
        <taxon>Sutterellaceae</taxon>
        <taxon>Turicimonas</taxon>
    </lineage>
</organism>
<accession>A0A227KII3</accession>
<dbReference type="UniPathway" id="UPA00989"/>
<dbReference type="PANTHER" id="PTHR23417">
    <property type="entry name" value="3-DEOXY-D-MANNO-OCTULOSONIC-ACID TRANSFERASE/TRNA GUANINE-N 7 - -METHYLTRANSFERASE"/>
    <property type="match status" value="1"/>
</dbReference>
<feature type="binding site" evidence="9">
    <location>
        <position position="143"/>
    </location>
    <ligand>
        <name>S-adenosyl-L-methionine</name>
        <dbReference type="ChEBI" id="CHEBI:59789"/>
    </ligand>
</feature>
<dbReference type="InterPro" id="IPR055361">
    <property type="entry name" value="tRNA_methyltr_TrmB_bact"/>
</dbReference>
<dbReference type="EMBL" id="NHMP01000004">
    <property type="protein sequence ID" value="OXE47774.1"/>
    <property type="molecule type" value="Genomic_DNA"/>
</dbReference>
<comment type="catalytic activity">
    <reaction evidence="1 9">
        <text>guanosine(46) in tRNA + S-adenosyl-L-methionine = N(7)-methylguanosine(46) in tRNA + S-adenosyl-L-homocysteine</text>
        <dbReference type="Rhea" id="RHEA:42708"/>
        <dbReference type="Rhea" id="RHEA-COMP:10188"/>
        <dbReference type="Rhea" id="RHEA-COMP:10189"/>
        <dbReference type="ChEBI" id="CHEBI:57856"/>
        <dbReference type="ChEBI" id="CHEBI:59789"/>
        <dbReference type="ChEBI" id="CHEBI:74269"/>
        <dbReference type="ChEBI" id="CHEBI:74480"/>
        <dbReference type="EC" id="2.1.1.33"/>
    </reaction>
</comment>
<dbReference type="FunFam" id="3.40.50.150:FF:000035">
    <property type="entry name" value="tRNA (guanine-N(7)-)-methyltransferase"/>
    <property type="match status" value="1"/>
</dbReference>
<keyword evidence="6 9" id="KW-0819">tRNA processing</keyword>
<dbReference type="CDD" id="cd02440">
    <property type="entry name" value="AdoMet_MTases"/>
    <property type="match status" value="1"/>
</dbReference>
<dbReference type="GeneID" id="78362815"/>
<dbReference type="RefSeq" id="WP_066595332.1">
    <property type="nucleotide sequence ID" value="NZ_CAJTBZ010000007.1"/>
</dbReference>
<keyword evidence="3 9" id="KW-0489">Methyltransferase</keyword>
<reference evidence="11" key="1">
    <citation type="submission" date="2017-05" db="EMBL/GenBank/DDBJ databases">
        <title>Improved OligoMM genomes.</title>
        <authorList>
            <person name="Garzetti D."/>
        </authorList>
    </citation>
    <scope>NUCLEOTIDE SEQUENCE [LARGE SCALE GENOMIC DNA]</scope>
    <source>
        <strain evidence="11">YL45</strain>
    </source>
</reference>
<feature type="binding site" evidence="9">
    <location>
        <position position="120"/>
    </location>
    <ligand>
        <name>S-adenosyl-L-methionine</name>
        <dbReference type="ChEBI" id="CHEBI:59789"/>
    </ligand>
</feature>
<comment type="similarity">
    <text evidence="8 9">Belongs to the class I-like SAM-binding methyltransferase superfamily. TrmB family.</text>
</comment>
<dbReference type="InterPro" id="IPR003358">
    <property type="entry name" value="tRNA_(Gua-N-7)_MeTrfase_Trmb"/>
</dbReference>
<dbReference type="GO" id="GO:0043527">
    <property type="term" value="C:tRNA methyltransferase complex"/>
    <property type="evidence" value="ECO:0007669"/>
    <property type="project" value="TreeGrafter"/>
</dbReference>
<protein>
    <recommendedName>
        <fullName evidence="9">tRNA (guanine-N(7)-)-methyltransferase</fullName>
        <ecNumber evidence="9">2.1.1.33</ecNumber>
    </recommendedName>
    <alternativeName>
        <fullName evidence="9">tRNA (guanine(46)-N(7))-methyltransferase</fullName>
    </alternativeName>
    <alternativeName>
        <fullName evidence="9">tRNA(m7G46)-methyltransferase</fullName>
    </alternativeName>
</protein>
<gene>
    <name evidence="9" type="primary">trmB</name>
    <name evidence="10" type="ORF">ADH67_08345</name>
</gene>
<evidence type="ECO:0000313" key="10">
    <source>
        <dbReference type="EMBL" id="OXE47774.1"/>
    </source>
</evidence>
<comment type="pathway">
    <text evidence="7 9">tRNA modification; N(7)-methylguanine-tRNA biosynthesis.</text>
</comment>
<dbReference type="InterPro" id="IPR029063">
    <property type="entry name" value="SAM-dependent_MTases_sf"/>
</dbReference>